<evidence type="ECO:0008006" key="3">
    <source>
        <dbReference type="Google" id="ProtNLM"/>
    </source>
</evidence>
<comment type="caution">
    <text evidence="1">The sequence shown here is derived from an EMBL/GenBank/DDBJ whole genome shotgun (WGS) entry which is preliminary data.</text>
</comment>
<dbReference type="EMBL" id="JAWLLM010000031">
    <property type="protein sequence ID" value="MDV7044638.1"/>
    <property type="molecule type" value="Genomic_DNA"/>
</dbReference>
<sequence>MANILLKLRCDPYPCDIWFTNSERMFNRKRSEITGDLNPMEGGCLGFVSRSGSGMTMVLGWFDEDLATLVHEVSHVVIYVFDAIGMDPSVYTTEAFAYLAENIFSQCLDAIALSKKSLLTGTEHHD</sequence>
<dbReference type="RefSeq" id="WP_057082880.1">
    <property type="nucleotide sequence ID" value="NZ_CP104920.1"/>
</dbReference>
<accession>A0ABU4EMF1</accession>
<organism evidence="1 2">
    <name type="scientific">Dickeya solani</name>
    <dbReference type="NCBI Taxonomy" id="1089444"/>
    <lineage>
        <taxon>Bacteria</taxon>
        <taxon>Pseudomonadati</taxon>
        <taxon>Pseudomonadota</taxon>
        <taxon>Gammaproteobacteria</taxon>
        <taxon>Enterobacterales</taxon>
        <taxon>Pectobacteriaceae</taxon>
        <taxon>Dickeya</taxon>
    </lineage>
</organism>
<dbReference type="Proteomes" id="UP001187868">
    <property type="component" value="Unassembled WGS sequence"/>
</dbReference>
<gene>
    <name evidence="1" type="ORF">RUJ08_21175</name>
</gene>
<evidence type="ECO:0000313" key="2">
    <source>
        <dbReference type="Proteomes" id="UP001187868"/>
    </source>
</evidence>
<protein>
    <recommendedName>
        <fullName evidence="3">Lysine-specific metallo-endopeptidase domain-containing protein</fullName>
    </recommendedName>
</protein>
<name>A0ABU4EMF1_9GAMM</name>
<proteinExistence type="predicted"/>
<reference evidence="1 2" key="1">
    <citation type="submission" date="2023-10" db="EMBL/GenBank/DDBJ databases">
        <title>Clonality and diversity in the soft rot Dickeya solani phytopathogen.</title>
        <authorList>
            <person name="Pedron J."/>
            <person name="Van Gijisegem F."/>
            <person name="Portier P."/>
            <person name="Taghouti G."/>
        </authorList>
    </citation>
    <scope>NUCLEOTIDE SEQUENCE [LARGE SCALE GENOMIC DNA]</scope>
    <source>
        <strain evidence="1 2">FVG2-MFV017-A9</strain>
    </source>
</reference>
<evidence type="ECO:0000313" key="1">
    <source>
        <dbReference type="EMBL" id="MDV7044638.1"/>
    </source>
</evidence>
<keyword evidence="2" id="KW-1185">Reference proteome</keyword>